<dbReference type="Pfam" id="PF01546">
    <property type="entry name" value="Peptidase_M20"/>
    <property type="match status" value="1"/>
</dbReference>
<dbReference type="InterPro" id="IPR002933">
    <property type="entry name" value="Peptidase_M20"/>
</dbReference>
<gene>
    <name evidence="3" type="ORF">GPA22_17855</name>
</gene>
<dbReference type="NCBIfam" id="TIGR01891">
    <property type="entry name" value="amidohydrolases"/>
    <property type="match status" value="1"/>
</dbReference>
<keyword evidence="4" id="KW-1185">Reference proteome</keyword>
<dbReference type="SUPFAM" id="SSF53187">
    <property type="entry name" value="Zn-dependent exopeptidases"/>
    <property type="match status" value="1"/>
</dbReference>
<dbReference type="PANTHER" id="PTHR11014:SF63">
    <property type="entry name" value="METALLOPEPTIDASE, PUTATIVE (AFU_ORTHOLOGUE AFUA_6G09600)-RELATED"/>
    <property type="match status" value="1"/>
</dbReference>
<evidence type="ECO:0000256" key="1">
    <source>
        <dbReference type="ARBA" id="ARBA00022801"/>
    </source>
</evidence>
<accession>A0ABX1Q1Q6</accession>
<dbReference type="SUPFAM" id="SSF55031">
    <property type="entry name" value="Bacterial exopeptidase dimerisation domain"/>
    <property type="match status" value="1"/>
</dbReference>
<keyword evidence="1" id="KW-0378">Hydrolase</keyword>
<feature type="domain" description="Peptidase M20 dimerisation" evidence="2">
    <location>
        <begin position="187"/>
        <end position="280"/>
    </location>
</feature>
<proteinExistence type="predicted"/>
<dbReference type="InterPro" id="IPR017439">
    <property type="entry name" value="Amidohydrolase"/>
</dbReference>
<dbReference type="CDD" id="cd05666">
    <property type="entry name" value="M20_Acy1-like"/>
    <property type="match status" value="1"/>
</dbReference>
<dbReference type="InterPro" id="IPR036264">
    <property type="entry name" value="Bact_exopeptidase_dim_dom"/>
</dbReference>
<dbReference type="InterPro" id="IPR011650">
    <property type="entry name" value="Peptidase_M20_dimer"/>
</dbReference>
<dbReference type="Proteomes" id="UP000623795">
    <property type="component" value="Unassembled WGS sequence"/>
</dbReference>
<evidence type="ECO:0000313" key="3">
    <source>
        <dbReference type="EMBL" id="NMG45583.1"/>
    </source>
</evidence>
<evidence type="ECO:0000313" key="4">
    <source>
        <dbReference type="Proteomes" id="UP000623795"/>
    </source>
</evidence>
<reference evidence="3 4" key="1">
    <citation type="submission" date="2019-12" db="EMBL/GenBank/DDBJ databases">
        <title>Comparative genomics gives insights into the taxonomy of the Azoarcus-Aromatoleum group and reveals separate origins of nif in the plant-associated Azoarcus and non-plant-associated Aromatoleum sub-groups.</title>
        <authorList>
            <person name="Lafos M."/>
            <person name="Maluk M."/>
            <person name="Batista M."/>
            <person name="Junghare M."/>
            <person name="Carmona M."/>
            <person name="Faoro H."/>
            <person name="Cruz L.M."/>
            <person name="Battistoni F."/>
            <person name="De Souza E."/>
            <person name="Pedrosa F."/>
            <person name="Chen W.-M."/>
            <person name="Poole P.S."/>
            <person name="Dixon R.A."/>
            <person name="James E.K."/>
        </authorList>
    </citation>
    <scope>NUCLEOTIDE SEQUENCE [LARGE SCALE GENOMIC DNA]</scope>
    <source>
        <strain evidence="3 4">Td21</strain>
    </source>
</reference>
<comment type="caution">
    <text evidence="3">The sequence shown here is derived from an EMBL/GenBank/DDBJ whole genome shotgun (WGS) entry which is preliminary data.</text>
</comment>
<dbReference type="PIRSF" id="PIRSF005962">
    <property type="entry name" value="Pept_M20D_amidohydro"/>
    <property type="match status" value="1"/>
</dbReference>
<dbReference type="EMBL" id="WTVN01000033">
    <property type="protein sequence ID" value="NMG45583.1"/>
    <property type="molecule type" value="Genomic_DNA"/>
</dbReference>
<dbReference type="RefSeq" id="WP_169257422.1">
    <property type="nucleotide sequence ID" value="NZ_WTVN01000033.1"/>
</dbReference>
<dbReference type="Gene3D" id="3.40.630.10">
    <property type="entry name" value="Zn peptidases"/>
    <property type="match status" value="1"/>
</dbReference>
<organism evidence="3 4">
    <name type="scientific">Aromatoleum toluvorans</name>
    <dbReference type="NCBI Taxonomy" id="92002"/>
    <lineage>
        <taxon>Bacteria</taxon>
        <taxon>Pseudomonadati</taxon>
        <taxon>Pseudomonadota</taxon>
        <taxon>Betaproteobacteria</taxon>
        <taxon>Rhodocyclales</taxon>
        <taxon>Rhodocyclaceae</taxon>
        <taxon>Aromatoleum</taxon>
    </lineage>
</organism>
<evidence type="ECO:0000259" key="2">
    <source>
        <dbReference type="Pfam" id="PF07687"/>
    </source>
</evidence>
<dbReference type="Gene3D" id="3.30.70.360">
    <property type="match status" value="1"/>
</dbReference>
<name>A0ABX1Q1Q6_9RHOO</name>
<dbReference type="PANTHER" id="PTHR11014">
    <property type="entry name" value="PEPTIDASE M20 FAMILY MEMBER"/>
    <property type="match status" value="1"/>
</dbReference>
<protein>
    <submittedName>
        <fullName evidence="3">Amidohydrolase</fullName>
    </submittedName>
</protein>
<sequence length="385" mass="41430">MNMLLQELANDEKQITGWRHHMHRHPELAFEERHTAEYITGLLRSWGYEVATGVGKTGIVASLSAGDGKKAIGLRADIDALPVTETAAGDHRSTVEGRSHTCGHDGHSAMLLGAAQHLARTRNFNGTVRLIFQPAEEVMGGALAMINDGLFERFPMDAVFGMHNMPGLEQGKIHFTTGPVMAAVDNWEIELGGKGSHGSMPERSIDPVVAGASLVMALQTITSRNVAPLDSAVVSVGAFLAGDAGNVIPQSALLRLSIRTSRPETRDLVLGKVRSITAAQAECYGVTWEIREGTPGAVLVNDAEQTAFAAKVAKDLLGADNVVTDGPRFMGSEDFAFFAQRRPGTYCFIGNGDTPMVHHPQYDFDDRNLPVGAAYWVALAESFLR</sequence>
<dbReference type="Pfam" id="PF07687">
    <property type="entry name" value="M20_dimer"/>
    <property type="match status" value="1"/>
</dbReference>